<keyword evidence="5" id="KW-1185">Reference proteome</keyword>
<dbReference type="PANTHER" id="PTHR44329">
    <property type="entry name" value="SERINE/THREONINE-PROTEIN KINASE TNNI3K-RELATED"/>
    <property type="match status" value="1"/>
</dbReference>
<keyword evidence="1" id="KW-0547">Nucleotide-binding</keyword>
<dbReference type="Gene3D" id="1.10.510.10">
    <property type="entry name" value="Transferase(Phosphotransferase) domain 1"/>
    <property type="match status" value="1"/>
</dbReference>
<feature type="domain" description="Protein kinase" evidence="3">
    <location>
        <begin position="20"/>
        <end position="278"/>
    </location>
</feature>
<dbReference type="InterPro" id="IPR001245">
    <property type="entry name" value="Ser-Thr/Tyr_kinase_cat_dom"/>
</dbReference>
<evidence type="ECO:0000313" key="5">
    <source>
        <dbReference type="Proteomes" id="UP000243579"/>
    </source>
</evidence>
<dbReference type="GO" id="GO:0005524">
    <property type="term" value="F:ATP binding"/>
    <property type="evidence" value="ECO:0007669"/>
    <property type="project" value="UniProtKB-KW"/>
</dbReference>
<dbReference type="InterPro" id="IPR011009">
    <property type="entry name" value="Kinase-like_dom_sf"/>
</dbReference>
<protein>
    <submittedName>
        <fullName evidence="4">Protein kinase</fullName>
    </submittedName>
</protein>
<organism evidence="4 5">
    <name type="scientific">Achlya hypogyna</name>
    <name type="common">Oomycete</name>
    <name type="synonym">Protoachlya hypogyna</name>
    <dbReference type="NCBI Taxonomy" id="1202772"/>
    <lineage>
        <taxon>Eukaryota</taxon>
        <taxon>Sar</taxon>
        <taxon>Stramenopiles</taxon>
        <taxon>Oomycota</taxon>
        <taxon>Saprolegniomycetes</taxon>
        <taxon>Saprolegniales</taxon>
        <taxon>Achlyaceae</taxon>
        <taxon>Achlya</taxon>
    </lineage>
</organism>
<evidence type="ECO:0000313" key="4">
    <source>
        <dbReference type="EMBL" id="OQR91281.1"/>
    </source>
</evidence>
<dbReference type="AlphaFoldDB" id="A0A1V9YZZ6"/>
<evidence type="ECO:0000259" key="3">
    <source>
        <dbReference type="PROSITE" id="PS50011"/>
    </source>
</evidence>
<proteinExistence type="predicted"/>
<keyword evidence="4" id="KW-0418">Kinase</keyword>
<dbReference type="GO" id="GO:0004672">
    <property type="term" value="F:protein kinase activity"/>
    <property type="evidence" value="ECO:0007669"/>
    <property type="project" value="InterPro"/>
</dbReference>
<sequence>MGNCKSCCDLPPSPRSPPPQVRDPSLFRLKLGSVIQFRDLALVSHEAPVSPWASVHAGFYYGLPVLIKQLHRSDADVVQCFNCAVRLLVTLDHPNIVDFVGASLDAGPSIYMVTERLERGDLASILASNEEVSMQTSVSIMLDAARGMQYLLTLRPPVLHRNLHAGNVHVSADWRAKIANFELYQTNAPSSPIETGFESQRGDAELDEQAAVFSFYRVMLHIIHREEPTSAFTEDNERRVDAAWPKALMELVDECGRRESAERPSFAHIVDELGRISIRMEMTLLDSAIVT</sequence>
<dbReference type="Pfam" id="PF07714">
    <property type="entry name" value="PK_Tyr_Ser-Thr"/>
    <property type="match status" value="1"/>
</dbReference>
<dbReference type="InterPro" id="IPR051681">
    <property type="entry name" value="Ser/Thr_Kinases-Pseudokinases"/>
</dbReference>
<evidence type="ECO:0000256" key="2">
    <source>
        <dbReference type="ARBA" id="ARBA00022840"/>
    </source>
</evidence>
<dbReference type="PANTHER" id="PTHR44329:SF298">
    <property type="entry name" value="MIXED LINEAGE KINASE DOMAIN-LIKE PROTEIN"/>
    <property type="match status" value="1"/>
</dbReference>
<keyword evidence="4" id="KW-0808">Transferase</keyword>
<dbReference type="OrthoDB" id="3260955at2759"/>
<keyword evidence="2" id="KW-0067">ATP-binding</keyword>
<dbReference type="PROSITE" id="PS50011">
    <property type="entry name" value="PROTEIN_KINASE_DOM"/>
    <property type="match status" value="1"/>
</dbReference>
<reference evidence="4 5" key="1">
    <citation type="journal article" date="2014" name="Genome Biol. Evol.">
        <title>The secreted proteins of Achlya hypogyna and Thraustotheca clavata identify the ancestral oomycete secretome and reveal gene acquisitions by horizontal gene transfer.</title>
        <authorList>
            <person name="Misner I."/>
            <person name="Blouin N."/>
            <person name="Leonard G."/>
            <person name="Richards T.A."/>
            <person name="Lane C.E."/>
        </authorList>
    </citation>
    <scope>NUCLEOTIDE SEQUENCE [LARGE SCALE GENOMIC DNA]</scope>
    <source>
        <strain evidence="4 5">ATCC 48635</strain>
    </source>
</reference>
<accession>A0A1V9YZZ6</accession>
<gene>
    <name evidence="4" type="ORF">ACHHYP_04828</name>
</gene>
<name>A0A1V9YZZ6_ACHHY</name>
<comment type="caution">
    <text evidence="4">The sequence shown here is derived from an EMBL/GenBank/DDBJ whole genome shotgun (WGS) entry which is preliminary data.</text>
</comment>
<dbReference type="GO" id="GO:0097527">
    <property type="term" value="P:necroptotic signaling pathway"/>
    <property type="evidence" value="ECO:0007669"/>
    <property type="project" value="TreeGrafter"/>
</dbReference>
<evidence type="ECO:0000256" key="1">
    <source>
        <dbReference type="ARBA" id="ARBA00022741"/>
    </source>
</evidence>
<dbReference type="InterPro" id="IPR000719">
    <property type="entry name" value="Prot_kinase_dom"/>
</dbReference>
<dbReference type="EMBL" id="JNBR01000544">
    <property type="protein sequence ID" value="OQR91281.1"/>
    <property type="molecule type" value="Genomic_DNA"/>
</dbReference>
<dbReference type="STRING" id="1202772.A0A1V9YZZ6"/>
<dbReference type="Proteomes" id="UP000243579">
    <property type="component" value="Unassembled WGS sequence"/>
</dbReference>
<dbReference type="SUPFAM" id="SSF56112">
    <property type="entry name" value="Protein kinase-like (PK-like)"/>
    <property type="match status" value="1"/>
</dbReference>